<dbReference type="Proteomes" id="UP001319104">
    <property type="component" value="Unassembled WGS sequence"/>
</dbReference>
<reference evidence="2 3" key="1">
    <citation type="submission" date="2021-05" db="EMBL/GenBank/DDBJ databases">
        <authorList>
            <person name="Zhang Z.D."/>
            <person name="Osman G."/>
        </authorList>
    </citation>
    <scope>NUCLEOTIDE SEQUENCE [LARGE SCALE GENOMIC DNA]</scope>
    <source>
        <strain evidence="2 3">KCTC 32217</strain>
    </source>
</reference>
<comment type="caution">
    <text evidence="2">The sequence shown here is derived from an EMBL/GenBank/DDBJ whole genome shotgun (WGS) entry which is preliminary data.</text>
</comment>
<evidence type="ECO:0000313" key="2">
    <source>
        <dbReference type="EMBL" id="MBS9524443.1"/>
    </source>
</evidence>
<organism evidence="2 3">
    <name type="scientific">Litoribacter ruber</name>
    <dbReference type="NCBI Taxonomy" id="702568"/>
    <lineage>
        <taxon>Bacteria</taxon>
        <taxon>Pseudomonadati</taxon>
        <taxon>Bacteroidota</taxon>
        <taxon>Cytophagia</taxon>
        <taxon>Cytophagales</taxon>
        <taxon>Cyclobacteriaceae</taxon>
        <taxon>Litoribacter</taxon>
    </lineage>
</organism>
<dbReference type="AlphaFoldDB" id="A0AAP2CGT8"/>
<accession>A0AAP2CGT8</accession>
<gene>
    <name evidence="2" type="ORF">KI659_10490</name>
</gene>
<dbReference type="RefSeq" id="WP_213945308.1">
    <property type="nucleotide sequence ID" value="NZ_JAHCMY010000005.1"/>
</dbReference>
<dbReference type="EMBL" id="JAHCMY010000005">
    <property type="protein sequence ID" value="MBS9524443.1"/>
    <property type="molecule type" value="Genomic_DNA"/>
</dbReference>
<feature type="chain" id="PRO_5043047392" evidence="1">
    <location>
        <begin position="24"/>
        <end position="415"/>
    </location>
</feature>
<keyword evidence="1" id="KW-0732">Signal</keyword>
<dbReference type="InterPro" id="IPR023614">
    <property type="entry name" value="Porin_dom_sf"/>
</dbReference>
<protein>
    <submittedName>
        <fullName evidence="2">Porin</fullName>
    </submittedName>
</protein>
<sequence>MYKYFAKLFGCLILFGISSSAYSQVPGRATELDTGRIMESIPLAFSEVPYFTYGQGLGIMAPDSLFAMNIRFRMQNRAGFTFQEDQATQIEARVRRLRLRFDGFVYNPRLSYVLQLSFTRGDMDWENTEFPNIVRDAMIFYRLTNKLVLGFGQTKLPGNRQRVNSSGDLQFVDRSIVNATLNVDRDFGLQAAYTDRLINNFHYVLRGAVSTGEGRNILATDGGLAYTGRVEILPFGMFERFGDYFEGDLIREKTPKLSIGVTSSLNRNTLRTGGQIGTFLYERTDMDTYMTDWFLKYRGFAFASELLYRTSPNALTFNPEGDMRYVYTGLGQNYQASYIFFNNVEVAGRYTQLAPRSQIDELEPLVQHYTVGVTKYLKGHRVKVQTDLTYEDRQFVNPSNNFNNWQLRFQVELGI</sequence>
<evidence type="ECO:0000256" key="1">
    <source>
        <dbReference type="SAM" id="SignalP"/>
    </source>
</evidence>
<feature type="signal peptide" evidence="1">
    <location>
        <begin position="1"/>
        <end position="23"/>
    </location>
</feature>
<proteinExistence type="predicted"/>
<dbReference type="Pfam" id="PF07396">
    <property type="entry name" value="Porin_O_P"/>
    <property type="match status" value="1"/>
</dbReference>
<dbReference type="InterPro" id="IPR010870">
    <property type="entry name" value="Porin_O/P"/>
</dbReference>
<name>A0AAP2CGT8_9BACT</name>
<dbReference type="Gene3D" id="2.40.160.10">
    <property type="entry name" value="Porin"/>
    <property type="match status" value="1"/>
</dbReference>
<evidence type="ECO:0000313" key="3">
    <source>
        <dbReference type="Proteomes" id="UP001319104"/>
    </source>
</evidence>
<keyword evidence="3" id="KW-1185">Reference proteome</keyword>